<evidence type="ECO:0000256" key="9">
    <source>
        <dbReference type="SAM" id="Phobius"/>
    </source>
</evidence>
<dbReference type="SUPFAM" id="SSF56784">
    <property type="entry name" value="HAD-like"/>
    <property type="match status" value="1"/>
</dbReference>
<reference evidence="11 12" key="1">
    <citation type="journal article" date="2018" name="IMA Fungus">
        <title>IMA Genome-F 9: Draft genome sequence of Annulohypoxylon stygium, Aspergillus mulundensis, Berkeleyomyces basicola (syn. Thielaviopsis basicola), Ceratocystis smalleyi, two Cercospora beticola strains, Coleophoma cylindrospora, Fusarium fracticaudum, Phialophora cf. hyalina, and Morchella septimelata.</title>
        <authorList>
            <person name="Wingfield B.D."/>
            <person name="Bills G.F."/>
            <person name="Dong Y."/>
            <person name="Huang W."/>
            <person name="Nel W.J."/>
            <person name="Swalarsk-Parry B.S."/>
            <person name="Vaghefi N."/>
            <person name="Wilken P.M."/>
            <person name="An Z."/>
            <person name="de Beer Z.W."/>
            <person name="De Vos L."/>
            <person name="Chen L."/>
            <person name="Duong T.A."/>
            <person name="Gao Y."/>
            <person name="Hammerbacher A."/>
            <person name="Kikkert J.R."/>
            <person name="Li Y."/>
            <person name="Li H."/>
            <person name="Li K."/>
            <person name="Li Q."/>
            <person name="Liu X."/>
            <person name="Ma X."/>
            <person name="Naidoo K."/>
            <person name="Pethybridge S.J."/>
            <person name="Sun J."/>
            <person name="Steenkamp E.T."/>
            <person name="van der Nest M.A."/>
            <person name="van Wyk S."/>
            <person name="Wingfield M.J."/>
            <person name="Xiong C."/>
            <person name="Yue Q."/>
            <person name="Zhang X."/>
        </authorList>
    </citation>
    <scope>NUCLEOTIDE SEQUENCE [LARGE SCALE GENOMIC DNA]</scope>
    <source>
        <strain evidence="11 12">DSM 5745</strain>
    </source>
</reference>
<dbReference type="GeneID" id="38118383"/>
<protein>
    <recommendedName>
        <fullName evidence="10">Cation-transporting P-type ATPase N-terminal domain-containing protein</fullName>
    </recommendedName>
</protein>
<evidence type="ECO:0000256" key="5">
    <source>
        <dbReference type="ARBA" id="ARBA00022840"/>
    </source>
</evidence>
<evidence type="ECO:0000256" key="3">
    <source>
        <dbReference type="ARBA" id="ARBA00022692"/>
    </source>
</evidence>
<dbReference type="Pfam" id="PF00702">
    <property type="entry name" value="Hydrolase"/>
    <property type="match status" value="1"/>
</dbReference>
<feature type="domain" description="Cation-transporting P-type ATPase N-terminal" evidence="10">
    <location>
        <begin position="84"/>
        <end position="156"/>
    </location>
</feature>
<proteinExistence type="predicted"/>
<dbReference type="GO" id="GO:0030007">
    <property type="term" value="P:intracellular potassium ion homeostasis"/>
    <property type="evidence" value="ECO:0007669"/>
    <property type="project" value="TreeGrafter"/>
</dbReference>
<organism evidence="11 12">
    <name type="scientific">Aspergillus mulundensis</name>
    <dbReference type="NCBI Taxonomy" id="1810919"/>
    <lineage>
        <taxon>Eukaryota</taxon>
        <taxon>Fungi</taxon>
        <taxon>Dikarya</taxon>
        <taxon>Ascomycota</taxon>
        <taxon>Pezizomycotina</taxon>
        <taxon>Eurotiomycetes</taxon>
        <taxon>Eurotiomycetidae</taxon>
        <taxon>Eurotiales</taxon>
        <taxon>Aspergillaceae</taxon>
        <taxon>Aspergillus</taxon>
        <taxon>Aspergillus subgen. Nidulantes</taxon>
    </lineage>
</organism>
<gene>
    <name evidence="11" type="ORF">DSM5745_08013</name>
</gene>
<dbReference type="SFLD" id="SFLDF00027">
    <property type="entry name" value="p-type_atpase"/>
    <property type="match status" value="1"/>
</dbReference>
<dbReference type="SUPFAM" id="SSF81665">
    <property type="entry name" value="Calcium ATPase, transmembrane domain M"/>
    <property type="match status" value="1"/>
</dbReference>
<dbReference type="PANTHER" id="PTHR43294">
    <property type="entry name" value="SODIUM/POTASSIUM-TRANSPORTING ATPASE SUBUNIT ALPHA"/>
    <property type="match status" value="1"/>
</dbReference>
<dbReference type="FunFam" id="3.40.50.1000:FF:000001">
    <property type="entry name" value="Phospholipid-transporting ATPase IC"/>
    <property type="match status" value="1"/>
</dbReference>
<feature type="transmembrane region" description="Helical" evidence="9">
    <location>
        <begin position="363"/>
        <end position="396"/>
    </location>
</feature>
<dbReference type="InterPro" id="IPR050510">
    <property type="entry name" value="Cation_transp_ATPase_P-type"/>
</dbReference>
<dbReference type="SFLD" id="SFLDS00003">
    <property type="entry name" value="Haloacid_Dehalogenase"/>
    <property type="match status" value="1"/>
</dbReference>
<name>A0A3D8R8W9_9EURO</name>
<dbReference type="InterPro" id="IPR008250">
    <property type="entry name" value="ATPase_P-typ_transduc_dom_A_sf"/>
</dbReference>
<dbReference type="Gene3D" id="1.20.1110.10">
    <property type="entry name" value="Calcium-transporting ATPase, transmembrane domain"/>
    <property type="match status" value="1"/>
</dbReference>
<evidence type="ECO:0000256" key="2">
    <source>
        <dbReference type="ARBA" id="ARBA00022475"/>
    </source>
</evidence>
<dbReference type="EMBL" id="PVWQ01000010">
    <property type="protein sequence ID" value="RDW70502.1"/>
    <property type="molecule type" value="Genomic_DNA"/>
</dbReference>
<evidence type="ECO:0000256" key="4">
    <source>
        <dbReference type="ARBA" id="ARBA00022741"/>
    </source>
</evidence>
<dbReference type="InterPro" id="IPR004014">
    <property type="entry name" value="ATPase_P-typ_cation-transptr_N"/>
</dbReference>
<dbReference type="GO" id="GO:1990573">
    <property type="term" value="P:potassium ion import across plasma membrane"/>
    <property type="evidence" value="ECO:0007669"/>
    <property type="project" value="TreeGrafter"/>
</dbReference>
<evidence type="ECO:0000256" key="6">
    <source>
        <dbReference type="ARBA" id="ARBA00022967"/>
    </source>
</evidence>
<dbReference type="GO" id="GO:0006883">
    <property type="term" value="P:intracellular sodium ion homeostasis"/>
    <property type="evidence" value="ECO:0007669"/>
    <property type="project" value="TreeGrafter"/>
</dbReference>
<dbReference type="Pfam" id="PF00122">
    <property type="entry name" value="E1-E2_ATPase"/>
    <property type="match status" value="1"/>
</dbReference>
<feature type="transmembrane region" description="Helical" evidence="9">
    <location>
        <begin position="985"/>
        <end position="1004"/>
    </location>
</feature>
<dbReference type="Gene3D" id="3.40.1110.10">
    <property type="entry name" value="Calcium-transporting ATPase, cytoplasmic domain N"/>
    <property type="match status" value="1"/>
</dbReference>
<dbReference type="InterPro" id="IPR018303">
    <property type="entry name" value="ATPase_P-typ_P_site"/>
</dbReference>
<sequence>MHDDNDGKGHLRVAEDTVYRNEMRELCRRDSTMSIHSDHGRVVTPGNLLPITYRSFKVDDAEAAGKAGGSKQENEHLRSLAELDSHLISVQDLQCRLGSSPTGLQAHQASQRLVKHGRNQLSPPSSPWFRLTMGYIFGGFGSILLGGAVLVFVAWKPLGDPPAEANLALAIVLVAVWAIQAAFNAWQDWSSSRVMASITTMLPDQCIAMRDGMVTSLSALDLVPGDVVQVKQGNKLPADMRFTQVSADAKMDRSILTGESEPIHGTVESTHSNYLETNNIGLQGSYCVSGACLGIVVATGNETVFGRVASLSSGRRTKMTPMQREILRFVVIIASLVVLFVTIIVIIWAAYLRRDHPDFINVPALIVSCVSVGVAFIPEGLPIAISMGLTIAAGIMKKNKILCKSLATVETLGAVSVICSDKTGTLTKNEMFVTDCFVGSSDEYTTENLLRMPVSDSIDLLRTVAGVCNAAELDVSTMDRPLHAVRIFGDPTDQAILRLSQSLGPVSELRMQWKTAFEIPFNSENKFMIRVVRWTLGAETGGGYLLIKGAPDILLPRLTTNTNGRDLSQGDRGRIEAVKDRWSAMGKRVILLAQKAVTNEWICDVQASRNDRAVLQSALDGLTLVGLVALIDPPRDEIPGVIDTLRKASIRIMMVTGDYKLTAQAIAIQCGIITTLPSLIDDITSLDHDQDGKDVTHIPGTTIAIVLSGPELAHLSATDWDRLCTYDEIVFARTTPEQKLRIVQEFQARDHIVAMTGDGVNDAPSLKAADVGVALGSGSDIAIEAADIVLLDSFSAIVEAVRYGRLVYDNLKKTVIYLLPAGSFSELWPVVTNVVLGVPQILSSFLMIIICCLTDCAGAIALAWEKPESDLLLRPPRDPKRDRLVDTRLLGHAYLFIGLYECFLSYVMAFWYMQRNGIPFTAMVLRYGDYDAHDTAQLARVVNSASSIYFVTLVIMQFFNLLAVHTRRLSIFQQPPLGNPATQNLLLFPVMVFALCVVFLFLYVPDLHDSLATTTVPVEHFFLPVAFGLGLLLLDEGRKFVARRWPQGSVARVAW</sequence>
<dbReference type="InterPro" id="IPR023299">
    <property type="entry name" value="ATPase_P-typ_cyto_dom_N"/>
</dbReference>
<feature type="transmembrane region" description="Helical" evidence="9">
    <location>
        <begin position="947"/>
        <end position="964"/>
    </location>
</feature>
<keyword evidence="12" id="KW-1185">Reference proteome</keyword>
<dbReference type="PRINTS" id="PR00121">
    <property type="entry name" value="NAKATPASE"/>
</dbReference>
<dbReference type="Gene3D" id="2.70.150.10">
    <property type="entry name" value="Calcium-transporting ATPase, cytoplasmic transduction domain A"/>
    <property type="match status" value="1"/>
</dbReference>
<dbReference type="RefSeq" id="XP_026601033.1">
    <property type="nucleotide sequence ID" value="XM_026750029.1"/>
</dbReference>
<dbReference type="GO" id="GO:0005391">
    <property type="term" value="F:P-type sodium:potassium-exchanging transporter activity"/>
    <property type="evidence" value="ECO:0007669"/>
    <property type="project" value="TreeGrafter"/>
</dbReference>
<evidence type="ECO:0000256" key="7">
    <source>
        <dbReference type="ARBA" id="ARBA00022989"/>
    </source>
</evidence>
<dbReference type="Pfam" id="PF00690">
    <property type="entry name" value="Cation_ATPase_N"/>
    <property type="match status" value="1"/>
</dbReference>
<dbReference type="InterPro" id="IPR059000">
    <property type="entry name" value="ATPase_P-type_domA"/>
</dbReference>
<feature type="transmembrane region" description="Helical" evidence="9">
    <location>
        <begin position="815"/>
        <end position="835"/>
    </location>
</feature>
<keyword evidence="6" id="KW-1278">Translocase</keyword>
<evidence type="ECO:0000259" key="10">
    <source>
        <dbReference type="SMART" id="SM00831"/>
    </source>
</evidence>
<accession>A0A3D8R8W9</accession>
<comment type="subcellular location">
    <subcellularLocation>
        <location evidence="1">Cell membrane</location>
        <topology evidence="1">Multi-pass membrane protein</topology>
    </subcellularLocation>
</comment>
<dbReference type="PANTHER" id="PTHR43294:SF21">
    <property type="entry name" value="CATION TRANSPORTING ATPASE"/>
    <property type="match status" value="1"/>
</dbReference>
<dbReference type="InterPro" id="IPR006068">
    <property type="entry name" value="ATPase_P-typ_cation-transptr_C"/>
</dbReference>
<evidence type="ECO:0000256" key="1">
    <source>
        <dbReference type="ARBA" id="ARBA00004651"/>
    </source>
</evidence>
<dbReference type="GO" id="GO:1902600">
    <property type="term" value="P:proton transmembrane transport"/>
    <property type="evidence" value="ECO:0007669"/>
    <property type="project" value="TreeGrafter"/>
</dbReference>
<evidence type="ECO:0000313" key="11">
    <source>
        <dbReference type="EMBL" id="RDW70502.1"/>
    </source>
</evidence>
<dbReference type="GO" id="GO:0005886">
    <property type="term" value="C:plasma membrane"/>
    <property type="evidence" value="ECO:0007669"/>
    <property type="project" value="UniProtKB-SubCell"/>
</dbReference>
<dbReference type="Pfam" id="PF00689">
    <property type="entry name" value="Cation_ATPase_C"/>
    <property type="match status" value="1"/>
</dbReference>
<dbReference type="PRINTS" id="PR00119">
    <property type="entry name" value="CATATPASE"/>
</dbReference>
<dbReference type="SMART" id="SM00831">
    <property type="entry name" value="Cation_ATPase_N"/>
    <property type="match status" value="1"/>
</dbReference>
<feature type="transmembrane region" description="Helical" evidence="9">
    <location>
        <begin position="135"/>
        <end position="155"/>
    </location>
</feature>
<dbReference type="InterPro" id="IPR044492">
    <property type="entry name" value="P_typ_ATPase_HD_dom"/>
</dbReference>
<keyword evidence="4" id="KW-0547">Nucleotide-binding</keyword>
<dbReference type="GO" id="GO:0036376">
    <property type="term" value="P:sodium ion export across plasma membrane"/>
    <property type="evidence" value="ECO:0007669"/>
    <property type="project" value="TreeGrafter"/>
</dbReference>
<feature type="transmembrane region" description="Helical" evidence="9">
    <location>
        <begin position="326"/>
        <end position="351"/>
    </location>
</feature>
<dbReference type="GO" id="GO:0005524">
    <property type="term" value="F:ATP binding"/>
    <property type="evidence" value="ECO:0007669"/>
    <property type="project" value="UniProtKB-KW"/>
</dbReference>
<dbReference type="GO" id="GO:0016887">
    <property type="term" value="F:ATP hydrolysis activity"/>
    <property type="evidence" value="ECO:0007669"/>
    <property type="project" value="InterPro"/>
</dbReference>
<feature type="transmembrane region" description="Helical" evidence="9">
    <location>
        <begin position="1016"/>
        <end position="1034"/>
    </location>
</feature>
<dbReference type="SUPFAM" id="SSF81660">
    <property type="entry name" value="Metal cation-transporting ATPase, ATP-binding domain N"/>
    <property type="match status" value="1"/>
</dbReference>
<keyword evidence="3 9" id="KW-0812">Transmembrane</keyword>
<keyword evidence="5" id="KW-0067">ATP-binding</keyword>
<keyword evidence="8 9" id="KW-0472">Membrane</keyword>
<dbReference type="InterPro" id="IPR023298">
    <property type="entry name" value="ATPase_P-typ_TM_dom_sf"/>
</dbReference>
<dbReference type="AlphaFoldDB" id="A0A3D8R8W9"/>
<evidence type="ECO:0000313" key="12">
    <source>
        <dbReference type="Proteomes" id="UP000256690"/>
    </source>
</evidence>
<dbReference type="InterPro" id="IPR001757">
    <property type="entry name" value="P_typ_ATPase"/>
</dbReference>
<dbReference type="Proteomes" id="UP000256690">
    <property type="component" value="Unassembled WGS sequence"/>
</dbReference>
<dbReference type="PROSITE" id="PS00154">
    <property type="entry name" value="ATPASE_E1_E2"/>
    <property type="match status" value="1"/>
</dbReference>
<keyword evidence="2" id="KW-1003">Cell membrane</keyword>
<feature type="transmembrane region" description="Helical" evidence="9">
    <location>
        <begin position="167"/>
        <end position="186"/>
    </location>
</feature>
<dbReference type="NCBIfam" id="TIGR01494">
    <property type="entry name" value="ATPase_P-type"/>
    <property type="match status" value="2"/>
</dbReference>
<dbReference type="SUPFAM" id="SSF81653">
    <property type="entry name" value="Calcium ATPase, transduction domain A"/>
    <property type="match status" value="1"/>
</dbReference>
<feature type="transmembrane region" description="Helical" evidence="9">
    <location>
        <begin position="841"/>
        <end position="864"/>
    </location>
</feature>
<evidence type="ECO:0000256" key="8">
    <source>
        <dbReference type="ARBA" id="ARBA00023136"/>
    </source>
</evidence>
<dbReference type="Pfam" id="PF13246">
    <property type="entry name" value="Cation_ATPase"/>
    <property type="match status" value="1"/>
</dbReference>
<keyword evidence="7 9" id="KW-1133">Transmembrane helix</keyword>
<dbReference type="Gene3D" id="3.40.50.1000">
    <property type="entry name" value="HAD superfamily/HAD-like"/>
    <property type="match status" value="1"/>
</dbReference>
<dbReference type="InterPro" id="IPR036412">
    <property type="entry name" value="HAD-like_sf"/>
</dbReference>
<dbReference type="OrthoDB" id="158672at2759"/>
<dbReference type="InterPro" id="IPR023214">
    <property type="entry name" value="HAD_sf"/>
</dbReference>
<comment type="caution">
    <text evidence="11">The sequence shown here is derived from an EMBL/GenBank/DDBJ whole genome shotgun (WGS) entry which is preliminary data.</text>
</comment>
<feature type="transmembrane region" description="Helical" evidence="9">
    <location>
        <begin position="889"/>
        <end position="913"/>
    </location>
</feature>
<dbReference type="SFLD" id="SFLDG00002">
    <property type="entry name" value="C1.7:_P-type_atpase_like"/>
    <property type="match status" value="1"/>
</dbReference>
<dbReference type="STRING" id="1810919.A0A3D8R8W9"/>